<keyword evidence="4 12" id="KW-0812">Transmembrane</keyword>
<dbReference type="Pfam" id="PF00487">
    <property type="entry name" value="FA_desaturase"/>
    <property type="match status" value="1"/>
</dbReference>
<dbReference type="InterPro" id="IPR005804">
    <property type="entry name" value="FA_desaturase_dom"/>
</dbReference>
<feature type="transmembrane region" description="Helical" evidence="12">
    <location>
        <begin position="67"/>
        <end position="88"/>
    </location>
</feature>
<keyword evidence="6 12" id="KW-1133">Transmembrane helix</keyword>
<evidence type="ECO:0000256" key="7">
    <source>
        <dbReference type="ARBA" id="ARBA00023002"/>
    </source>
</evidence>
<dbReference type="GO" id="GO:0016020">
    <property type="term" value="C:membrane"/>
    <property type="evidence" value="ECO:0007669"/>
    <property type="project" value="UniProtKB-SubCell"/>
</dbReference>
<dbReference type="OrthoDB" id="9768289at2"/>
<evidence type="ECO:0000256" key="5">
    <source>
        <dbReference type="ARBA" id="ARBA00022832"/>
    </source>
</evidence>
<dbReference type="InParanoid" id="Q022G1"/>
<keyword evidence="3" id="KW-0444">Lipid biosynthesis</keyword>
<dbReference type="InterPro" id="IPR015876">
    <property type="entry name" value="Acyl-CoA_DS"/>
</dbReference>
<dbReference type="STRING" id="234267.Acid_3162"/>
<name>Q022G1_SOLUE</name>
<keyword evidence="5" id="KW-0276">Fatty acid metabolism</keyword>
<keyword evidence="9" id="KW-0443">Lipid metabolism</keyword>
<protein>
    <submittedName>
        <fullName evidence="14">Delta-9 acyl-phospholipid desaturase</fullName>
        <ecNumber evidence="14">1.14.19.-</ecNumber>
    </submittedName>
</protein>
<evidence type="ECO:0000313" key="14">
    <source>
        <dbReference type="EMBL" id="ABJ84139.1"/>
    </source>
</evidence>
<dbReference type="PRINTS" id="PR00075">
    <property type="entry name" value="FACDDSATRASE"/>
</dbReference>
<keyword evidence="7 14" id="KW-0560">Oxidoreductase</keyword>
<evidence type="ECO:0000256" key="6">
    <source>
        <dbReference type="ARBA" id="ARBA00022989"/>
    </source>
</evidence>
<keyword evidence="11" id="KW-0275">Fatty acid biosynthesis</keyword>
<gene>
    <name evidence="14" type="ordered locus">Acid_3162</name>
</gene>
<feature type="domain" description="Fatty acid desaturase" evidence="13">
    <location>
        <begin position="31"/>
        <end position="251"/>
    </location>
</feature>
<dbReference type="GO" id="GO:0016717">
    <property type="term" value="F:oxidoreductase activity, acting on paired donors, with oxidation of a pair of donors resulting in the reduction of molecular oxygen to two molecules of water"/>
    <property type="evidence" value="ECO:0007669"/>
    <property type="project" value="InterPro"/>
</dbReference>
<comment type="subcellular location">
    <subcellularLocation>
        <location evidence="1">Membrane</location>
        <topology evidence="1">Multi-pass membrane protein</topology>
    </subcellularLocation>
</comment>
<evidence type="ECO:0000259" key="13">
    <source>
        <dbReference type="Pfam" id="PF00487"/>
    </source>
</evidence>
<sequence length="293" mass="33272" precursor="true">MFDRRSHLNCVTAGALALFHAGALAALFLFTWQALWVALALLWISGGWGIGMGYHRLLTHRGYETPRWLECILTICGTLALQGGPLFWVATHRLHHQNADKQGDPHSPQDGWWWAHAGWLLRGDPMRDSALAPYVPDLRRDPFHCWLEEWHVVPLLVLSVVLAVWGAVREGWFLAASLVAWGVFLRTVVELHGTWLVNSAAHTWGSRRFQTRDDSTNNWWVALLTFGEGWHNNHHAEPRRVRHGLAWYELDINWLCIRALGRIGLARNLCLGPAVRPATVQTAVPERQAPSNR</sequence>
<keyword evidence="8" id="KW-0408">Iron</keyword>
<accession>Q022G1</accession>
<evidence type="ECO:0000256" key="1">
    <source>
        <dbReference type="ARBA" id="ARBA00004141"/>
    </source>
</evidence>
<dbReference type="EC" id="1.14.19.-" evidence="14"/>
<dbReference type="CDD" id="cd03505">
    <property type="entry name" value="Delta9-FADS-like"/>
    <property type="match status" value="1"/>
</dbReference>
<dbReference type="PANTHER" id="PTHR11351:SF31">
    <property type="entry name" value="DESATURASE 1, ISOFORM A-RELATED"/>
    <property type="match status" value="1"/>
</dbReference>
<evidence type="ECO:0000256" key="3">
    <source>
        <dbReference type="ARBA" id="ARBA00022516"/>
    </source>
</evidence>
<dbReference type="eggNOG" id="COG1398">
    <property type="taxonomic scope" value="Bacteria"/>
</dbReference>
<evidence type="ECO:0000256" key="12">
    <source>
        <dbReference type="SAM" id="Phobius"/>
    </source>
</evidence>
<keyword evidence="10 12" id="KW-0472">Membrane</keyword>
<evidence type="ECO:0000256" key="10">
    <source>
        <dbReference type="ARBA" id="ARBA00023136"/>
    </source>
</evidence>
<evidence type="ECO:0000256" key="11">
    <source>
        <dbReference type="ARBA" id="ARBA00023160"/>
    </source>
</evidence>
<evidence type="ECO:0000256" key="4">
    <source>
        <dbReference type="ARBA" id="ARBA00022692"/>
    </source>
</evidence>
<dbReference type="PANTHER" id="PTHR11351">
    <property type="entry name" value="ACYL-COA DESATURASE"/>
    <property type="match status" value="1"/>
</dbReference>
<dbReference type="EMBL" id="CP000473">
    <property type="protein sequence ID" value="ABJ84139.1"/>
    <property type="molecule type" value="Genomic_DNA"/>
</dbReference>
<reference evidence="14" key="1">
    <citation type="submission" date="2006-10" db="EMBL/GenBank/DDBJ databases">
        <title>Complete sequence of Solibacter usitatus Ellin6076.</title>
        <authorList>
            <consortium name="US DOE Joint Genome Institute"/>
            <person name="Copeland A."/>
            <person name="Lucas S."/>
            <person name="Lapidus A."/>
            <person name="Barry K."/>
            <person name="Detter J.C."/>
            <person name="Glavina del Rio T."/>
            <person name="Hammon N."/>
            <person name="Israni S."/>
            <person name="Dalin E."/>
            <person name="Tice H."/>
            <person name="Pitluck S."/>
            <person name="Thompson L.S."/>
            <person name="Brettin T."/>
            <person name="Bruce D."/>
            <person name="Han C."/>
            <person name="Tapia R."/>
            <person name="Gilna P."/>
            <person name="Schmutz J."/>
            <person name="Larimer F."/>
            <person name="Land M."/>
            <person name="Hauser L."/>
            <person name="Kyrpides N."/>
            <person name="Mikhailova N."/>
            <person name="Janssen P.H."/>
            <person name="Kuske C.R."/>
            <person name="Richardson P."/>
        </authorList>
    </citation>
    <scope>NUCLEOTIDE SEQUENCE</scope>
    <source>
        <strain evidence="14">Ellin6076</strain>
    </source>
</reference>
<dbReference type="GO" id="GO:0006633">
    <property type="term" value="P:fatty acid biosynthetic process"/>
    <property type="evidence" value="ECO:0007669"/>
    <property type="project" value="UniProtKB-KW"/>
</dbReference>
<comment type="similarity">
    <text evidence="2">Belongs to the fatty acid desaturase type 2 family.</text>
</comment>
<feature type="transmembrane region" description="Helical" evidence="12">
    <location>
        <begin position="35"/>
        <end position="55"/>
    </location>
</feature>
<evidence type="ECO:0000256" key="8">
    <source>
        <dbReference type="ARBA" id="ARBA00023004"/>
    </source>
</evidence>
<dbReference type="KEGG" id="sus:Acid_3162"/>
<feature type="transmembrane region" description="Helical" evidence="12">
    <location>
        <begin position="150"/>
        <end position="168"/>
    </location>
</feature>
<evidence type="ECO:0000256" key="9">
    <source>
        <dbReference type="ARBA" id="ARBA00023098"/>
    </source>
</evidence>
<proteinExistence type="inferred from homology"/>
<evidence type="ECO:0000256" key="2">
    <source>
        <dbReference type="ARBA" id="ARBA00008749"/>
    </source>
</evidence>
<organism evidence="14">
    <name type="scientific">Solibacter usitatus (strain Ellin6076)</name>
    <dbReference type="NCBI Taxonomy" id="234267"/>
    <lineage>
        <taxon>Bacteria</taxon>
        <taxon>Pseudomonadati</taxon>
        <taxon>Acidobacteriota</taxon>
        <taxon>Terriglobia</taxon>
        <taxon>Bryobacterales</taxon>
        <taxon>Solibacteraceae</taxon>
        <taxon>Candidatus Solibacter</taxon>
    </lineage>
</organism>
<dbReference type="HOGENOM" id="CLU_027359_1_0_0"/>
<dbReference type="AlphaFoldDB" id="Q022G1"/>